<reference evidence="2 3" key="1">
    <citation type="submission" date="2015-11" db="EMBL/GenBank/DDBJ databases">
        <title>Genomic analysis of 38 Legionella species identifies large and diverse effector repertoires.</title>
        <authorList>
            <person name="Burstein D."/>
            <person name="Amaro F."/>
            <person name="Zusman T."/>
            <person name="Lifshitz Z."/>
            <person name="Cohen O."/>
            <person name="Gilbert J.A."/>
            <person name="Pupko T."/>
            <person name="Shuman H.A."/>
            <person name="Segal G."/>
        </authorList>
    </citation>
    <scope>NUCLEOTIDE SEQUENCE [LARGE SCALE GENOMIC DNA]</scope>
    <source>
        <strain evidence="2 3">CDC#1442-AUS-E</strain>
    </source>
</reference>
<dbReference type="Proteomes" id="UP000054618">
    <property type="component" value="Unassembled WGS sequence"/>
</dbReference>
<accession>A0A0W0Y6U7</accession>
<gene>
    <name evidence="2" type="ORF">Lqui_1103</name>
</gene>
<evidence type="ECO:0000256" key="1">
    <source>
        <dbReference type="SAM" id="Phobius"/>
    </source>
</evidence>
<dbReference type="STRING" id="45073.Lqui_1103"/>
<evidence type="ECO:0000313" key="2">
    <source>
        <dbReference type="EMBL" id="KTD52259.1"/>
    </source>
</evidence>
<keyword evidence="3" id="KW-1185">Reference proteome</keyword>
<evidence type="ECO:0000313" key="3">
    <source>
        <dbReference type="Proteomes" id="UP000054618"/>
    </source>
</evidence>
<keyword evidence="1" id="KW-0812">Transmembrane</keyword>
<feature type="transmembrane region" description="Helical" evidence="1">
    <location>
        <begin position="20"/>
        <end position="38"/>
    </location>
</feature>
<feature type="transmembrane region" description="Helical" evidence="1">
    <location>
        <begin position="44"/>
        <end position="63"/>
    </location>
</feature>
<dbReference type="PATRIC" id="fig|45073.5.peg.1165"/>
<keyword evidence="1" id="KW-0472">Membrane</keyword>
<comment type="caution">
    <text evidence="2">The sequence shown here is derived from an EMBL/GenBank/DDBJ whole genome shotgun (WGS) entry which is preliminary data.</text>
</comment>
<dbReference type="EMBL" id="LNYS01000006">
    <property type="protein sequence ID" value="KTD52259.1"/>
    <property type="molecule type" value="Genomic_DNA"/>
</dbReference>
<sequence>MYKFLDFFRDRQNRIVIFQFPNWPLILWFVFAILDFLWSSNQPGVHHIFNMLRFGFIFTWAWLEITSGVNYFRRTLGLVVLIIVVAMFEVDHRFLS</sequence>
<proteinExistence type="predicted"/>
<organism evidence="2 3">
    <name type="scientific">Legionella quinlivanii</name>
    <dbReference type="NCBI Taxonomy" id="45073"/>
    <lineage>
        <taxon>Bacteria</taxon>
        <taxon>Pseudomonadati</taxon>
        <taxon>Pseudomonadota</taxon>
        <taxon>Gammaproteobacteria</taxon>
        <taxon>Legionellales</taxon>
        <taxon>Legionellaceae</taxon>
        <taxon>Legionella</taxon>
    </lineage>
</organism>
<dbReference type="AlphaFoldDB" id="A0A0W0Y6U7"/>
<feature type="transmembrane region" description="Helical" evidence="1">
    <location>
        <begin position="75"/>
        <end position="95"/>
    </location>
</feature>
<protein>
    <submittedName>
        <fullName evidence="2">Uncharacterized protein</fullName>
    </submittedName>
</protein>
<keyword evidence="1" id="KW-1133">Transmembrane helix</keyword>
<name>A0A0W0Y6U7_9GAMM</name>